<proteinExistence type="predicted"/>
<dbReference type="EMBL" id="VIWU01000001">
    <property type="protein sequence ID" value="TWF75531.1"/>
    <property type="molecule type" value="Genomic_DNA"/>
</dbReference>
<evidence type="ECO:0000313" key="2">
    <source>
        <dbReference type="Proteomes" id="UP000321261"/>
    </source>
</evidence>
<name>A0A561SL02_9PSEU</name>
<accession>A0A561SL02</accession>
<reference evidence="1 2" key="1">
    <citation type="submission" date="2019-06" db="EMBL/GenBank/DDBJ databases">
        <title>Sequencing the genomes of 1000 actinobacteria strains.</title>
        <authorList>
            <person name="Klenk H.-P."/>
        </authorList>
    </citation>
    <scope>NUCLEOTIDE SEQUENCE [LARGE SCALE GENOMIC DNA]</scope>
    <source>
        <strain evidence="1 2">DSM 45671</strain>
    </source>
</reference>
<organism evidence="1 2">
    <name type="scientific">Pseudonocardia hierapolitana</name>
    <dbReference type="NCBI Taxonomy" id="1128676"/>
    <lineage>
        <taxon>Bacteria</taxon>
        <taxon>Bacillati</taxon>
        <taxon>Actinomycetota</taxon>
        <taxon>Actinomycetes</taxon>
        <taxon>Pseudonocardiales</taxon>
        <taxon>Pseudonocardiaceae</taxon>
        <taxon>Pseudonocardia</taxon>
    </lineage>
</organism>
<dbReference type="InterPro" id="IPR027417">
    <property type="entry name" value="P-loop_NTPase"/>
</dbReference>
<keyword evidence="1" id="KW-0418">Kinase</keyword>
<keyword evidence="2" id="KW-1185">Reference proteome</keyword>
<dbReference type="Gene3D" id="3.40.50.300">
    <property type="entry name" value="P-loop containing nucleotide triphosphate hydrolases"/>
    <property type="match status" value="1"/>
</dbReference>
<dbReference type="RefSeq" id="WP_212612366.1">
    <property type="nucleotide sequence ID" value="NZ_VIWU01000001.1"/>
</dbReference>
<dbReference type="GO" id="GO:0016301">
    <property type="term" value="F:kinase activity"/>
    <property type="evidence" value="ECO:0007669"/>
    <property type="project" value="UniProtKB-KW"/>
</dbReference>
<dbReference type="Proteomes" id="UP000321261">
    <property type="component" value="Unassembled WGS sequence"/>
</dbReference>
<protein>
    <submittedName>
        <fullName evidence="1">Uridine kinase</fullName>
    </submittedName>
</protein>
<keyword evidence="1" id="KW-0808">Transferase</keyword>
<sequence length="226" mass="25113">MTSTDMKAELLGRLARMVCGRPAERTVRVAIDGPDAAGKTTLADDLAEVVRASGRPALRVSIDDFHRPRHERYRRGPLSPEGYVRDCFDFPALRRLVLHPLGPGGDGRFRPGLRDLRTEEAHRGPARVAPPDAVLVVDGVFLLSAELAGCWEMSVYLDVSPAETLRRALVRDVELFGSADVVRERYLRRYLPGQQMYRGTVDPVRIADVVLGYDDPAAPVVLRWSD</sequence>
<dbReference type="SUPFAM" id="SSF52540">
    <property type="entry name" value="P-loop containing nucleoside triphosphate hydrolases"/>
    <property type="match status" value="1"/>
</dbReference>
<dbReference type="AlphaFoldDB" id="A0A561SL02"/>
<gene>
    <name evidence="1" type="ORF">FHX44_111415</name>
</gene>
<comment type="caution">
    <text evidence="1">The sequence shown here is derived from an EMBL/GenBank/DDBJ whole genome shotgun (WGS) entry which is preliminary data.</text>
</comment>
<evidence type="ECO:0000313" key="1">
    <source>
        <dbReference type="EMBL" id="TWF75531.1"/>
    </source>
</evidence>